<feature type="non-terminal residue" evidence="2">
    <location>
        <position position="1"/>
    </location>
</feature>
<dbReference type="GO" id="GO:0016301">
    <property type="term" value="F:kinase activity"/>
    <property type="evidence" value="ECO:0007669"/>
    <property type="project" value="UniProtKB-KW"/>
</dbReference>
<accession>A0A6A0A6C6</accession>
<sequence length="186" mass="20571">CATLIPKNAMSPPGPRRRAGLAQARAIRSKLSPTELPALESALATPQPSSRGASTWGLGRGAQQQLSMDQQQLQGAQHQVAQDQQQLQDAQHQLSLNQQELHGAHHQLAVDQQLLQDAQRQVALDRKQLQGANKQLAQDLEQLQDGMTGLERSELLLRQQQQHMDAWIRAPTMSCHAKVISSRPDR</sequence>
<feature type="compositionally biased region" description="Low complexity" evidence="1">
    <location>
        <begin position="61"/>
        <end position="86"/>
    </location>
</feature>
<comment type="caution">
    <text evidence="2">The sequence shown here is derived from an EMBL/GenBank/DDBJ whole genome shotgun (WGS) entry which is preliminary data.</text>
</comment>
<feature type="region of interest" description="Disordered" evidence="1">
    <location>
        <begin position="1"/>
        <end position="86"/>
    </location>
</feature>
<name>A0A6A0A6C6_HAELA</name>
<evidence type="ECO:0000313" key="3">
    <source>
        <dbReference type="Proteomes" id="UP000485058"/>
    </source>
</evidence>
<gene>
    <name evidence="2" type="ORF">HaLaN_26496</name>
</gene>
<dbReference type="EMBL" id="BLLF01003732">
    <property type="protein sequence ID" value="GFH28075.1"/>
    <property type="molecule type" value="Genomic_DNA"/>
</dbReference>
<keyword evidence="2" id="KW-0808">Transferase</keyword>
<dbReference type="AlphaFoldDB" id="A0A6A0A6C6"/>
<keyword evidence="3" id="KW-1185">Reference proteome</keyword>
<protein>
    <submittedName>
        <fullName evidence="2">Oxygen sensor histidine kinase NreB</fullName>
    </submittedName>
</protein>
<feature type="compositionally biased region" description="Polar residues" evidence="1">
    <location>
        <begin position="44"/>
        <end position="53"/>
    </location>
</feature>
<evidence type="ECO:0000313" key="2">
    <source>
        <dbReference type="EMBL" id="GFH28075.1"/>
    </source>
</evidence>
<keyword evidence="2" id="KW-0418">Kinase</keyword>
<organism evidence="2 3">
    <name type="scientific">Haematococcus lacustris</name>
    <name type="common">Green alga</name>
    <name type="synonym">Haematococcus pluvialis</name>
    <dbReference type="NCBI Taxonomy" id="44745"/>
    <lineage>
        <taxon>Eukaryota</taxon>
        <taxon>Viridiplantae</taxon>
        <taxon>Chlorophyta</taxon>
        <taxon>core chlorophytes</taxon>
        <taxon>Chlorophyceae</taxon>
        <taxon>CS clade</taxon>
        <taxon>Chlamydomonadales</taxon>
        <taxon>Haematococcaceae</taxon>
        <taxon>Haematococcus</taxon>
    </lineage>
</organism>
<dbReference type="Proteomes" id="UP000485058">
    <property type="component" value="Unassembled WGS sequence"/>
</dbReference>
<proteinExistence type="predicted"/>
<evidence type="ECO:0000256" key="1">
    <source>
        <dbReference type="SAM" id="MobiDB-lite"/>
    </source>
</evidence>
<reference evidence="2 3" key="1">
    <citation type="submission" date="2020-02" db="EMBL/GenBank/DDBJ databases">
        <title>Draft genome sequence of Haematococcus lacustris strain NIES-144.</title>
        <authorList>
            <person name="Morimoto D."/>
            <person name="Nakagawa S."/>
            <person name="Yoshida T."/>
            <person name="Sawayama S."/>
        </authorList>
    </citation>
    <scope>NUCLEOTIDE SEQUENCE [LARGE SCALE GENOMIC DNA]</scope>
    <source>
        <strain evidence="2 3">NIES-144</strain>
    </source>
</reference>